<evidence type="ECO:0000313" key="3">
    <source>
        <dbReference type="EMBL" id="MEY8769675.1"/>
    </source>
</evidence>
<name>A0ABV4E431_9GAMM</name>
<dbReference type="InterPro" id="IPR049736">
    <property type="entry name" value="PqiC"/>
</dbReference>
<feature type="signal peptide" evidence="1">
    <location>
        <begin position="1"/>
        <end position="20"/>
    </location>
</feature>
<dbReference type="Gene3D" id="3.40.50.10610">
    <property type="entry name" value="ABC-type transport auxiliary lipoprotein component"/>
    <property type="match status" value="1"/>
</dbReference>
<dbReference type="NCBIfam" id="NF033620">
    <property type="entry name" value="pqiC"/>
    <property type="match status" value="1"/>
</dbReference>
<reference evidence="3 4" key="1">
    <citation type="submission" date="2024-07" db="EMBL/GenBank/DDBJ databases">
        <authorList>
            <person name="Hebao G."/>
        </authorList>
    </citation>
    <scope>NUCLEOTIDE SEQUENCE [LARGE SCALE GENOMIC DNA]</scope>
    <source>
        <strain evidence="3 4">ACCC 02193</strain>
    </source>
</reference>
<dbReference type="InterPro" id="IPR005586">
    <property type="entry name" value="ABC_trans_aux"/>
</dbReference>
<organism evidence="3 4">
    <name type="scientific">Erwinia aeris</name>
    <dbReference type="NCBI Taxonomy" id="3239803"/>
    <lineage>
        <taxon>Bacteria</taxon>
        <taxon>Pseudomonadati</taxon>
        <taxon>Pseudomonadota</taxon>
        <taxon>Gammaproteobacteria</taxon>
        <taxon>Enterobacterales</taxon>
        <taxon>Erwiniaceae</taxon>
        <taxon>Erwinia</taxon>
    </lineage>
</organism>
<keyword evidence="4" id="KW-1185">Reference proteome</keyword>
<evidence type="ECO:0000256" key="1">
    <source>
        <dbReference type="SAM" id="SignalP"/>
    </source>
</evidence>
<evidence type="ECO:0000313" key="4">
    <source>
        <dbReference type="Proteomes" id="UP001565243"/>
    </source>
</evidence>
<evidence type="ECO:0000259" key="2">
    <source>
        <dbReference type="Pfam" id="PF03886"/>
    </source>
</evidence>
<dbReference type="Proteomes" id="UP001565243">
    <property type="component" value="Unassembled WGS sequence"/>
</dbReference>
<protein>
    <submittedName>
        <fullName evidence="3">Membrane integrity-associated transporter subunit PqiC</fullName>
    </submittedName>
</protein>
<sequence length="187" mass="20057">MKKWLPVALALALSACSSTSDTTYYQLPVAAKGAAVSSVDAARPAVFVQHVSVPDYLSGNGLVYQTSDVKYTIAANNLWASPLDQQLQQTLVANLSQALPGSLVSASPLGQQQDTLNVTMTGFHGRYDGHAVISGDWVLEHQGQIVKRSFTLALPQKEDGYDALVRTLAEGWQQEAQDIANGIRSLN</sequence>
<feature type="domain" description="ABC-type transport auxiliary lipoprotein component" evidence="2">
    <location>
        <begin position="25"/>
        <end position="180"/>
    </location>
</feature>
<gene>
    <name evidence="3" type="primary">pqiC</name>
    <name evidence="3" type="ORF">AB6T85_04380</name>
</gene>
<feature type="chain" id="PRO_5046790041" evidence="1">
    <location>
        <begin position="21"/>
        <end position="187"/>
    </location>
</feature>
<comment type="caution">
    <text evidence="3">The sequence shown here is derived from an EMBL/GenBank/DDBJ whole genome shotgun (WGS) entry which is preliminary data.</text>
</comment>
<dbReference type="EMBL" id="JBGFFX010000002">
    <property type="protein sequence ID" value="MEY8769675.1"/>
    <property type="molecule type" value="Genomic_DNA"/>
</dbReference>
<dbReference type="Pfam" id="PF03886">
    <property type="entry name" value="ABC_trans_aux"/>
    <property type="match status" value="1"/>
</dbReference>
<dbReference type="RefSeq" id="WP_369894885.1">
    <property type="nucleotide sequence ID" value="NZ_JBGFFX010000002.1"/>
</dbReference>
<proteinExistence type="predicted"/>
<dbReference type="PROSITE" id="PS51257">
    <property type="entry name" value="PROKAR_LIPOPROTEIN"/>
    <property type="match status" value="1"/>
</dbReference>
<keyword evidence="1" id="KW-0732">Signal</keyword>
<dbReference type="SUPFAM" id="SSF159594">
    <property type="entry name" value="XCC0632-like"/>
    <property type="match status" value="1"/>
</dbReference>
<accession>A0ABV4E431</accession>